<reference evidence="1" key="1">
    <citation type="journal article" date="2023" name="Comput. Struct. Biotechnol. J.">
        <title>Discovery of a novel marine Bacteroidetes with a rich repertoire of carbohydrate-active enzymes.</title>
        <authorList>
            <person name="Chen B."/>
            <person name="Liu G."/>
            <person name="Chen Q."/>
            <person name="Wang H."/>
            <person name="Liu L."/>
            <person name="Tang K."/>
        </authorList>
    </citation>
    <scope>NUCLEOTIDE SEQUENCE</scope>
    <source>
        <strain evidence="1">TK19036</strain>
    </source>
</reference>
<evidence type="ECO:0000313" key="1">
    <source>
        <dbReference type="EMBL" id="WKN39745.1"/>
    </source>
</evidence>
<accession>A0AA49JJE8</accession>
<reference evidence="1" key="2">
    <citation type="journal article" date="2024" name="Antonie Van Leeuwenhoek">
        <title>Roseihalotalea indica gen. nov., sp. nov., a halophilic Bacteroidetes from mesopelagic Southwest Indian Ocean with higher carbohydrate metabolic potential.</title>
        <authorList>
            <person name="Chen B."/>
            <person name="Zhang M."/>
            <person name="Lin D."/>
            <person name="Ye J."/>
            <person name="Tang K."/>
        </authorList>
    </citation>
    <scope>NUCLEOTIDE SEQUENCE</scope>
    <source>
        <strain evidence="1">TK19036</strain>
    </source>
</reference>
<dbReference type="AlphaFoldDB" id="A0AA49JJE8"/>
<sequence>MPKEQANGETIHLSREKLVSLVSQAFGRSFENPNPDEPSKPGPWDPIIRKVARQVFGPSPEPWRSEFNVDRLILGIIAARHPAIYDVIGGERFDWAALNPQPLPPQAAFVVAFTEEVIDRLLLMQDLADAINQTGEQQGIIIVSGRLSLLVDELCGNNFKIKIPIPHPKRETDDRLSGLELMMAGLVCEQASVTIANERLQQELRNAAGKLIETGIDRI</sequence>
<gene>
    <name evidence="1" type="ORF">K4G66_13700</name>
</gene>
<organism evidence="1">
    <name type="scientific">Roseihalotalea indica</name>
    <dbReference type="NCBI Taxonomy" id="2867963"/>
    <lineage>
        <taxon>Bacteria</taxon>
        <taxon>Pseudomonadati</taxon>
        <taxon>Bacteroidota</taxon>
        <taxon>Cytophagia</taxon>
        <taxon>Cytophagales</taxon>
        <taxon>Catalimonadaceae</taxon>
        <taxon>Roseihalotalea</taxon>
    </lineage>
</organism>
<protein>
    <submittedName>
        <fullName evidence="1">Uncharacterized protein</fullName>
    </submittedName>
</protein>
<name>A0AA49JJE8_9BACT</name>
<proteinExistence type="predicted"/>
<dbReference type="EMBL" id="CP120682">
    <property type="protein sequence ID" value="WKN39745.1"/>
    <property type="molecule type" value="Genomic_DNA"/>
</dbReference>